<comment type="caution">
    <text evidence="2">The sequence shown here is derived from an EMBL/GenBank/DDBJ whole genome shotgun (WGS) entry which is preliminary data.</text>
</comment>
<evidence type="ECO:0000313" key="3">
    <source>
        <dbReference type="Proteomes" id="UP001358417"/>
    </source>
</evidence>
<dbReference type="Pfam" id="PF12720">
    <property type="entry name" value="DUF3807"/>
    <property type="match status" value="1"/>
</dbReference>
<sequence length="157" mass="18094">MISESEAAQLQDFHTKHFPGQPVPSLTSPSEQDATLLATDTVYLEDEPTGLGYYSDGTRRTLTDEQIKMFRHSEIQRLLSERRAKNERQERQKRKSDRVHTNSTTVEVKKRPHYDDPSTNQIETLLYDDDTSNSAEAPNLVTTKAKTEFLWPQLRDV</sequence>
<evidence type="ECO:0000313" key="2">
    <source>
        <dbReference type="EMBL" id="KAK5062481.1"/>
    </source>
</evidence>
<organism evidence="2 3">
    <name type="scientific">Exophiala bonariae</name>
    <dbReference type="NCBI Taxonomy" id="1690606"/>
    <lineage>
        <taxon>Eukaryota</taxon>
        <taxon>Fungi</taxon>
        <taxon>Dikarya</taxon>
        <taxon>Ascomycota</taxon>
        <taxon>Pezizomycotina</taxon>
        <taxon>Eurotiomycetes</taxon>
        <taxon>Chaetothyriomycetidae</taxon>
        <taxon>Chaetothyriales</taxon>
        <taxon>Herpotrichiellaceae</taxon>
        <taxon>Exophiala</taxon>
    </lineage>
</organism>
<feature type="compositionally biased region" description="Basic and acidic residues" evidence="1">
    <location>
        <begin position="78"/>
        <end position="90"/>
    </location>
</feature>
<gene>
    <name evidence="2" type="ORF">LTR84_004553</name>
</gene>
<dbReference type="EMBL" id="JAVRRD010000002">
    <property type="protein sequence ID" value="KAK5062481.1"/>
    <property type="molecule type" value="Genomic_DNA"/>
</dbReference>
<dbReference type="InterPro" id="IPR024526">
    <property type="entry name" value="DUF3807"/>
</dbReference>
<proteinExistence type="predicted"/>
<evidence type="ECO:0000256" key="1">
    <source>
        <dbReference type="SAM" id="MobiDB-lite"/>
    </source>
</evidence>
<reference evidence="2 3" key="1">
    <citation type="submission" date="2023-08" db="EMBL/GenBank/DDBJ databases">
        <title>Black Yeasts Isolated from many extreme environments.</title>
        <authorList>
            <person name="Coleine C."/>
            <person name="Stajich J.E."/>
            <person name="Selbmann L."/>
        </authorList>
    </citation>
    <scope>NUCLEOTIDE SEQUENCE [LARGE SCALE GENOMIC DNA]</scope>
    <source>
        <strain evidence="2 3">CCFEE 5792</strain>
    </source>
</reference>
<dbReference type="PANTHER" id="PTHR40642">
    <property type="entry name" value="YALI0F31295P"/>
    <property type="match status" value="1"/>
</dbReference>
<dbReference type="AlphaFoldDB" id="A0AAV9NM82"/>
<protein>
    <submittedName>
        <fullName evidence="2">Uncharacterized protein</fullName>
    </submittedName>
</protein>
<accession>A0AAV9NM82</accession>
<dbReference type="Proteomes" id="UP001358417">
    <property type="component" value="Unassembled WGS sequence"/>
</dbReference>
<dbReference type="RefSeq" id="XP_064710753.1">
    <property type="nucleotide sequence ID" value="XM_064848129.1"/>
</dbReference>
<name>A0AAV9NM82_9EURO</name>
<feature type="compositionally biased region" description="Basic and acidic residues" evidence="1">
    <location>
        <begin position="107"/>
        <end position="116"/>
    </location>
</feature>
<keyword evidence="3" id="KW-1185">Reference proteome</keyword>
<feature type="region of interest" description="Disordered" evidence="1">
    <location>
        <begin position="78"/>
        <end position="122"/>
    </location>
</feature>
<dbReference type="GeneID" id="89972731"/>
<dbReference type="PANTHER" id="PTHR40642:SF1">
    <property type="entry name" value="YALI0F31295P"/>
    <property type="match status" value="1"/>
</dbReference>